<keyword evidence="3" id="KW-1185">Reference proteome</keyword>
<feature type="region of interest" description="Disordered" evidence="1">
    <location>
        <begin position="632"/>
        <end position="653"/>
    </location>
</feature>
<reference evidence="2" key="1">
    <citation type="submission" date="2020-10" db="EMBL/GenBank/DDBJ databases">
        <authorList>
            <person name="Kusch S."/>
        </authorList>
    </citation>
    <scope>NUCLEOTIDE SEQUENCE</scope>
    <source>
        <strain evidence="2">SwB9</strain>
    </source>
</reference>
<evidence type="ECO:0000313" key="2">
    <source>
        <dbReference type="EMBL" id="CAD6445355.1"/>
    </source>
</evidence>
<feature type="compositionally biased region" description="Polar residues" evidence="1">
    <location>
        <begin position="269"/>
        <end position="278"/>
    </location>
</feature>
<evidence type="ECO:0000256" key="1">
    <source>
        <dbReference type="SAM" id="MobiDB-lite"/>
    </source>
</evidence>
<dbReference type="AlphaFoldDB" id="A0A8H2VWC8"/>
<gene>
    <name evidence="2" type="ORF">SCLTRI_LOCUS5140</name>
</gene>
<feature type="compositionally biased region" description="Basic and acidic residues" evidence="1">
    <location>
        <begin position="463"/>
        <end position="475"/>
    </location>
</feature>
<comment type="caution">
    <text evidence="2">The sequence shown here is derived from an EMBL/GenBank/DDBJ whole genome shotgun (WGS) entry which is preliminary data.</text>
</comment>
<evidence type="ECO:0000313" key="3">
    <source>
        <dbReference type="Proteomes" id="UP000624404"/>
    </source>
</evidence>
<feature type="region of interest" description="Disordered" evidence="1">
    <location>
        <begin position="397"/>
        <end position="478"/>
    </location>
</feature>
<accession>A0A8H2VWC8</accession>
<name>A0A8H2VWC8_9HELO</name>
<feature type="compositionally biased region" description="Basic and acidic residues" evidence="1">
    <location>
        <begin position="955"/>
        <end position="964"/>
    </location>
</feature>
<feature type="compositionally biased region" description="Polar residues" evidence="1">
    <location>
        <begin position="942"/>
        <end position="953"/>
    </location>
</feature>
<organism evidence="2 3">
    <name type="scientific">Sclerotinia trifoliorum</name>
    <dbReference type="NCBI Taxonomy" id="28548"/>
    <lineage>
        <taxon>Eukaryota</taxon>
        <taxon>Fungi</taxon>
        <taxon>Dikarya</taxon>
        <taxon>Ascomycota</taxon>
        <taxon>Pezizomycotina</taxon>
        <taxon>Leotiomycetes</taxon>
        <taxon>Helotiales</taxon>
        <taxon>Sclerotiniaceae</taxon>
        <taxon>Sclerotinia</taxon>
    </lineage>
</organism>
<protein>
    <submittedName>
        <fullName evidence="2">8d9e666d-9df1-43bb-829c-d106b19e468d</fullName>
    </submittedName>
</protein>
<dbReference type="Proteomes" id="UP000624404">
    <property type="component" value="Unassembled WGS sequence"/>
</dbReference>
<dbReference type="EMBL" id="CAJHIA010000014">
    <property type="protein sequence ID" value="CAD6445355.1"/>
    <property type="molecule type" value="Genomic_DNA"/>
</dbReference>
<dbReference type="OrthoDB" id="5431013at2759"/>
<feature type="region of interest" description="Disordered" evidence="1">
    <location>
        <begin position="942"/>
        <end position="975"/>
    </location>
</feature>
<sequence length="1003" mass="113105">MDPVTILGAASSAVGIASFGLQLVQVLTKYATDAGAAAQNLKAALTNIRVASIPIEHINHFLEEESERSKLRQKATLNTAGIRQIQYIIDGCLKVFWRVEAWVLDKDESNELELRIANRLNEYKEDVKFGSGKPSQFVKVDEALAKVRKLGESRGSAVKNTMDTQVYDTTPQNIERLLLDLHPGSRRIDEMNHGSHWGVNEYDTQYMNIRFIQAIARTQFIPVTSGIGYIGNPYTQIPQSYVQQPDVYRRENPRLRRSIPPAVPDDPLKSSTSEASHSYIKNQELNYKNTDSPRRNNTVSENVIPSGDATIDAAQSHMAHFQATQKAGIFNDLDAGDTSIYPDYLRMVEKPGEVDNLSVIAQQIQKNFVDFEHVDSDGKLHRNLDGKAQYLRTRERGNTKPGRITPVMAPKASSTECNPNWPRISRVSRPDMHMNNLTKRRKTSDLRDELSTAAPSCTSLQAEKPKSEAPLDPKLEVSSSGYPKKKIYNDDFATLQKPTSRFIVDRENQFRNSDPQAVRFDLPLEDLEEPQTRVVEEPESPIIPQVIMYDETPQGTPEERTQIVTDTLLVALSAIIPSQSRLGVVSNTPEHNIQENCAVKKDDTPEEMKKFLKSVVEKFSENINPEHQIDTIRRSRPPSNLPVSPTVSSLTNRHSQTTQNGYFIKPSSMGGELNHDDDMDRMVPAGSFMTALFIKGHNYQQIPTVENFKLRKTEIERTLSQKPQQNWWKEFCFLEPAETDSPTQILKPQYNYRRELLSLREMKKSSSRLWWRSEKGHIAIIITKPLANLDTAPNSTLDFRYTPTRAATSSSANGVTFGTHVFGDIIEGATRLKIVCIAYASQHGIMEKTMHLAMANMTVDDSRTLWIMADHLYALDPAPRKRLNRISSNTHELLGSEHAGDDILQQLLLKWTPTGEEAEAASKQSEDESFTSGANMALNETLAQDSQSENGNKQPVEKQNKEKAPQQQSCNEVFEGSTELKSMFDGDQNGRYYLPKHRIPLFH</sequence>
<proteinExistence type="predicted"/>
<feature type="region of interest" description="Disordered" evidence="1">
    <location>
        <begin position="252"/>
        <end position="278"/>
    </location>
</feature>
<feature type="compositionally biased region" description="Polar residues" evidence="1">
    <location>
        <begin position="637"/>
        <end position="653"/>
    </location>
</feature>